<reference evidence="1 2" key="1">
    <citation type="submission" date="2016-10" db="EMBL/GenBank/DDBJ databases">
        <authorList>
            <person name="de Groot N.N."/>
        </authorList>
    </citation>
    <scope>NUCLEOTIDE SEQUENCE [LARGE SCALE GENOMIC DNA]</scope>
    <source>
        <strain evidence="1 2">DSM 26915</strain>
    </source>
</reference>
<dbReference type="PANTHER" id="PTHR36978">
    <property type="entry name" value="P-LOOP CONTAINING NUCLEOTIDE TRIPHOSPHATE HYDROLASE"/>
    <property type="match status" value="1"/>
</dbReference>
<dbReference type="InterPro" id="IPR040632">
    <property type="entry name" value="Sulfotransfer_4"/>
</dbReference>
<sequence>MSRLRVVNLGLPKSGTTTLGQALTQAGLRVADWKIRKGQSDKDALRGEFVATCLYRGYFEKGDPLAILDEFDAFTEISTISKGLNMWPQFDFGLLSEIDKRHSGAKFILSMRPAEKIVDSMMRWSNLGTGRLPNNSVPGLPKGFGTNRDQLVRWVNGHYNFVRKSFGSQNNFLEYSIDDPKAPKIIGDFLGIELPWWGRSNENKNSASEGAVKGKDE</sequence>
<dbReference type="EMBL" id="FNUZ01000002">
    <property type="protein sequence ID" value="SEG04741.1"/>
    <property type="molecule type" value="Genomic_DNA"/>
</dbReference>
<name>A0A1H5WZ46_9RHOB</name>
<gene>
    <name evidence="1" type="ORF">SAMN04488045_1650</name>
</gene>
<dbReference type="SUPFAM" id="SSF52540">
    <property type="entry name" value="P-loop containing nucleoside triphosphate hydrolases"/>
    <property type="match status" value="1"/>
</dbReference>
<dbReference type="OrthoDB" id="7833823at2"/>
<dbReference type="PANTHER" id="PTHR36978:SF4">
    <property type="entry name" value="P-LOOP CONTAINING NUCLEOSIDE TRIPHOSPHATE HYDROLASE PROTEIN"/>
    <property type="match status" value="1"/>
</dbReference>
<dbReference type="RefSeq" id="WP_103909968.1">
    <property type="nucleotide sequence ID" value="NZ_FNUZ01000002.1"/>
</dbReference>
<accession>A0A1H5WZ46</accession>
<dbReference type="Proteomes" id="UP000236752">
    <property type="component" value="Unassembled WGS sequence"/>
</dbReference>
<evidence type="ECO:0008006" key="3">
    <source>
        <dbReference type="Google" id="ProtNLM"/>
    </source>
</evidence>
<protein>
    <recommendedName>
        <fullName evidence="3">Sulfotransferase family protein</fullName>
    </recommendedName>
</protein>
<organism evidence="1 2">
    <name type="scientific">Thalassococcus halodurans</name>
    <dbReference type="NCBI Taxonomy" id="373675"/>
    <lineage>
        <taxon>Bacteria</taxon>
        <taxon>Pseudomonadati</taxon>
        <taxon>Pseudomonadota</taxon>
        <taxon>Alphaproteobacteria</taxon>
        <taxon>Rhodobacterales</taxon>
        <taxon>Roseobacteraceae</taxon>
        <taxon>Thalassococcus</taxon>
    </lineage>
</organism>
<evidence type="ECO:0000313" key="1">
    <source>
        <dbReference type="EMBL" id="SEG04741.1"/>
    </source>
</evidence>
<dbReference type="Pfam" id="PF17784">
    <property type="entry name" value="Sulfotransfer_4"/>
    <property type="match status" value="1"/>
</dbReference>
<dbReference type="InterPro" id="IPR027417">
    <property type="entry name" value="P-loop_NTPase"/>
</dbReference>
<keyword evidence="2" id="KW-1185">Reference proteome</keyword>
<dbReference type="Gene3D" id="3.40.50.300">
    <property type="entry name" value="P-loop containing nucleotide triphosphate hydrolases"/>
    <property type="match status" value="1"/>
</dbReference>
<dbReference type="AlphaFoldDB" id="A0A1H5WZ46"/>
<evidence type="ECO:0000313" key="2">
    <source>
        <dbReference type="Proteomes" id="UP000236752"/>
    </source>
</evidence>
<proteinExistence type="predicted"/>